<proteinExistence type="inferred from homology"/>
<evidence type="ECO:0000313" key="9">
    <source>
        <dbReference type="Proteomes" id="UP000002009"/>
    </source>
</evidence>
<dbReference type="KEGG" id="mis:MICPUN_108511"/>
<evidence type="ECO:0000256" key="3">
    <source>
        <dbReference type="ARBA" id="ARBA00022490"/>
    </source>
</evidence>
<dbReference type="eggNOG" id="KOG1661">
    <property type="taxonomic scope" value="Eukaryota"/>
</dbReference>
<dbReference type="InterPro" id="IPR000682">
    <property type="entry name" value="PCMT"/>
</dbReference>
<organism evidence="8 9">
    <name type="scientific">Micromonas commoda (strain RCC299 / NOUM17 / CCMP2709)</name>
    <name type="common">Picoplanktonic green alga</name>
    <dbReference type="NCBI Taxonomy" id="296587"/>
    <lineage>
        <taxon>Eukaryota</taxon>
        <taxon>Viridiplantae</taxon>
        <taxon>Chlorophyta</taxon>
        <taxon>Mamiellophyceae</taxon>
        <taxon>Mamiellales</taxon>
        <taxon>Mamiellaceae</taxon>
        <taxon>Micromonas</taxon>
    </lineage>
</organism>
<dbReference type="EC" id="2.1.1.77" evidence="7"/>
<keyword evidence="5 7" id="KW-0808">Transferase</keyword>
<dbReference type="RefSeq" id="XP_002503026.1">
    <property type="nucleotide sequence ID" value="XM_002502980.1"/>
</dbReference>
<accession>C1E976</accession>
<dbReference type="CDD" id="cd02440">
    <property type="entry name" value="AdoMet_MTases"/>
    <property type="match status" value="1"/>
</dbReference>
<name>C1E976_MICCC</name>
<dbReference type="GO" id="GO:0005737">
    <property type="term" value="C:cytoplasm"/>
    <property type="evidence" value="ECO:0007669"/>
    <property type="project" value="UniProtKB-SubCell"/>
</dbReference>
<dbReference type="PANTHER" id="PTHR11579:SF0">
    <property type="entry name" value="PROTEIN-L-ISOASPARTATE(D-ASPARTATE) O-METHYLTRANSFERASE"/>
    <property type="match status" value="1"/>
</dbReference>
<comment type="similarity">
    <text evidence="2 7">Belongs to the methyltransferase superfamily. L-isoaspartyl/D-aspartyl protein methyltransferase family.</text>
</comment>
<keyword evidence="6 7" id="KW-0949">S-adenosyl-L-methionine</keyword>
<keyword evidence="9" id="KW-1185">Reference proteome</keyword>
<dbReference type="Pfam" id="PF01135">
    <property type="entry name" value="PCMT"/>
    <property type="match status" value="1"/>
</dbReference>
<evidence type="ECO:0000256" key="6">
    <source>
        <dbReference type="ARBA" id="ARBA00022691"/>
    </source>
</evidence>
<evidence type="ECO:0000256" key="7">
    <source>
        <dbReference type="RuleBase" id="RU003802"/>
    </source>
</evidence>
<evidence type="ECO:0000256" key="4">
    <source>
        <dbReference type="ARBA" id="ARBA00022603"/>
    </source>
</evidence>
<protein>
    <recommendedName>
        <fullName evidence="7">Protein-L-isoaspartate O-methyltransferase</fullName>
        <ecNumber evidence="7">2.1.1.77</ecNumber>
    </recommendedName>
</protein>
<dbReference type="GO" id="GO:0004719">
    <property type="term" value="F:protein-L-isoaspartate (D-aspartate) O-methyltransferase activity"/>
    <property type="evidence" value="ECO:0007669"/>
    <property type="project" value="UniProtKB-UniRule"/>
</dbReference>
<dbReference type="EMBL" id="CP001327">
    <property type="protein sequence ID" value="ACO64284.1"/>
    <property type="molecule type" value="Genomic_DNA"/>
</dbReference>
<reference evidence="8 9" key="1">
    <citation type="journal article" date="2009" name="Science">
        <title>Green evolution and dynamic adaptations revealed by genomes of the marine picoeukaryotes Micromonas.</title>
        <authorList>
            <person name="Worden A.Z."/>
            <person name="Lee J.H."/>
            <person name="Mock T."/>
            <person name="Rouze P."/>
            <person name="Simmons M.P."/>
            <person name="Aerts A.L."/>
            <person name="Allen A.E."/>
            <person name="Cuvelier M.L."/>
            <person name="Derelle E."/>
            <person name="Everett M.V."/>
            <person name="Foulon E."/>
            <person name="Grimwood J."/>
            <person name="Gundlach H."/>
            <person name="Henrissat B."/>
            <person name="Napoli C."/>
            <person name="McDonald S.M."/>
            <person name="Parker M.S."/>
            <person name="Rombauts S."/>
            <person name="Salamov A."/>
            <person name="Von Dassow P."/>
            <person name="Badger J.H."/>
            <person name="Coutinho P.M."/>
            <person name="Demir E."/>
            <person name="Dubchak I."/>
            <person name="Gentemann C."/>
            <person name="Eikrem W."/>
            <person name="Gready J.E."/>
            <person name="John U."/>
            <person name="Lanier W."/>
            <person name="Lindquist E.A."/>
            <person name="Lucas S."/>
            <person name="Mayer K.F."/>
            <person name="Moreau H."/>
            <person name="Not F."/>
            <person name="Otillar R."/>
            <person name="Panaud O."/>
            <person name="Pangilinan J."/>
            <person name="Paulsen I."/>
            <person name="Piegu B."/>
            <person name="Poliakov A."/>
            <person name="Robbens S."/>
            <person name="Schmutz J."/>
            <person name="Toulza E."/>
            <person name="Wyss T."/>
            <person name="Zelensky A."/>
            <person name="Zhou K."/>
            <person name="Armbrust E.V."/>
            <person name="Bhattacharya D."/>
            <person name="Goodenough U.W."/>
            <person name="Van de Peer Y."/>
            <person name="Grigoriev I.V."/>
        </authorList>
    </citation>
    <scope>NUCLEOTIDE SEQUENCE [LARGE SCALE GENOMIC DNA]</scope>
    <source>
        <strain evidence="9">RCC299 / NOUM17</strain>
    </source>
</reference>
<dbReference type="PROSITE" id="PS01279">
    <property type="entry name" value="PCMT"/>
    <property type="match status" value="1"/>
</dbReference>
<dbReference type="OMA" id="QDSPCPI"/>
<dbReference type="SUPFAM" id="SSF53335">
    <property type="entry name" value="S-adenosyl-L-methionine-dependent methyltransferases"/>
    <property type="match status" value="1"/>
</dbReference>
<dbReference type="STRING" id="296587.C1E976"/>
<gene>
    <name evidence="8" type="ORF">MICPUN_108511</name>
</gene>
<dbReference type="GO" id="GO:0032259">
    <property type="term" value="P:methylation"/>
    <property type="evidence" value="ECO:0007669"/>
    <property type="project" value="UniProtKB-KW"/>
</dbReference>
<dbReference type="InterPro" id="IPR029063">
    <property type="entry name" value="SAM-dependent_MTases_sf"/>
</dbReference>
<dbReference type="InParanoid" id="C1E976"/>
<evidence type="ECO:0000313" key="8">
    <source>
        <dbReference type="EMBL" id="ACO64284.1"/>
    </source>
</evidence>
<comment type="subcellular location">
    <subcellularLocation>
        <location evidence="1">Cytoplasm</location>
    </subcellularLocation>
</comment>
<dbReference type="GeneID" id="8244314"/>
<sequence length="204" mass="21710">MRRVDRKNFVLEGSSPYQDSPQTIGYGATISAPHMHAYALSMLEDRLRPGARVLDVGSGTGYLTALFAEFTVAASEGNDEGVVVGVDHIPELVATSEKNFERDGKGHLLAGGRVQLITGDGRLGYPPRAPYDAIHVGAAAPFVPPALVEQLARGGRLVVPVGPEGGSQELRVIDKGADGRVTERTAMGVIYVPLTDAEHQLKNR</sequence>
<keyword evidence="4 7" id="KW-0489">Methyltransferase</keyword>
<evidence type="ECO:0000256" key="5">
    <source>
        <dbReference type="ARBA" id="ARBA00022679"/>
    </source>
</evidence>
<dbReference type="NCBIfam" id="TIGR00080">
    <property type="entry name" value="pimt"/>
    <property type="match status" value="1"/>
</dbReference>
<evidence type="ECO:0000256" key="2">
    <source>
        <dbReference type="ARBA" id="ARBA00005369"/>
    </source>
</evidence>
<dbReference type="Gene3D" id="3.40.50.150">
    <property type="entry name" value="Vaccinia Virus protein VP39"/>
    <property type="match status" value="1"/>
</dbReference>
<dbReference type="AlphaFoldDB" id="C1E976"/>
<dbReference type="Proteomes" id="UP000002009">
    <property type="component" value="Chromosome 6"/>
</dbReference>
<keyword evidence="3" id="KW-0963">Cytoplasm</keyword>
<evidence type="ECO:0000256" key="1">
    <source>
        <dbReference type="ARBA" id="ARBA00004496"/>
    </source>
</evidence>
<dbReference type="PANTHER" id="PTHR11579">
    <property type="entry name" value="PROTEIN-L-ISOASPARTATE O-METHYLTRANSFERASE"/>
    <property type="match status" value="1"/>
</dbReference>
<dbReference type="FunCoup" id="C1E976">
    <property type="interactions" value="1289"/>
</dbReference>
<dbReference type="OrthoDB" id="73890at2759"/>
<comment type="catalytic activity">
    <reaction evidence="7">
        <text>[protein]-L-isoaspartate + S-adenosyl-L-methionine = [protein]-L-isoaspartate alpha-methyl ester + S-adenosyl-L-homocysteine</text>
        <dbReference type="Rhea" id="RHEA:12705"/>
        <dbReference type="Rhea" id="RHEA-COMP:12143"/>
        <dbReference type="Rhea" id="RHEA-COMP:12144"/>
        <dbReference type="ChEBI" id="CHEBI:57856"/>
        <dbReference type="ChEBI" id="CHEBI:59789"/>
        <dbReference type="ChEBI" id="CHEBI:90596"/>
        <dbReference type="ChEBI" id="CHEBI:90598"/>
        <dbReference type="EC" id="2.1.1.77"/>
    </reaction>
</comment>